<dbReference type="RefSeq" id="WP_123608597.1">
    <property type="nucleotide sequence ID" value="NZ_RJVG01000003.1"/>
</dbReference>
<evidence type="ECO:0000256" key="1">
    <source>
        <dbReference type="ARBA" id="ARBA00022490"/>
    </source>
</evidence>
<dbReference type="InterPro" id="IPR043129">
    <property type="entry name" value="ATPase_NBD"/>
</dbReference>
<comment type="caution">
    <text evidence="7">The sequence shown here is derived from an EMBL/GenBank/DDBJ whole genome shotgun (WGS) entry which is preliminary data.</text>
</comment>
<keyword evidence="3 6" id="KW-0067">ATP-binding</keyword>
<reference evidence="7 8" key="1">
    <citation type="submission" date="2018-11" db="EMBL/GenBank/DDBJ databases">
        <title>Genomic Encyclopedia of Type Strains, Phase IV (KMG-IV): sequencing the most valuable type-strain genomes for metagenomic binning, comparative biology and taxonomic classification.</title>
        <authorList>
            <person name="Goeker M."/>
        </authorList>
    </citation>
    <scope>NUCLEOTIDE SEQUENCE [LARGE SCALE GENOMIC DNA]</scope>
    <source>
        <strain evidence="7 8">DSM 26537</strain>
    </source>
</reference>
<protein>
    <recommendedName>
        <fullName evidence="6">Cell shape-determining protein MreB</fullName>
    </recommendedName>
</protein>
<dbReference type="InterPro" id="IPR004753">
    <property type="entry name" value="MreB"/>
</dbReference>
<feature type="binding site" evidence="6">
    <location>
        <begin position="205"/>
        <end position="208"/>
    </location>
    <ligand>
        <name>ATP</name>
        <dbReference type="ChEBI" id="CHEBI:30616"/>
    </ligand>
</feature>
<dbReference type="GO" id="GO:0008360">
    <property type="term" value="P:regulation of cell shape"/>
    <property type="evidence" value="ECO:0007669"/>
    <property type="project" value="UniProtKB-UniRule"/>
</dbReference>
<keyword evidence="1 6" id="KW-0963">Cytoplasm</keyword>
<accession>A0A3N1XR41</accession>
<dbReference type="OrthoDB" id="9768127at2"/>
<dbReference type="GO" id="GO:0005524">
    <property type="term" value="F:ATP binding"/>
    <property type="evidence" value="ECO:0007669"/>
    <property type="project" value="UniProtKB-KW"/>
</dbReference>
<evidence type="ECO:0000313" key="8">
    <source>
        <dbReference type="Proteomes" id="UP000273083"/>
    </source>
</evidence>
<gene>
    <name evidence="6" type="primary">mreB</name>
    <name evidence="7" type="ORF">EDD66_10374</name>
</gene>
<dbReference type="GO" id="GO:0000902">
    <property type="term" value="P:cell morphogenesis"/>
    <property type="evidence" value="ECO:0007669"/>
    <property type="project" value="InterPro"/>
</dbReference>
<proteinExistence type="inferred from homology"/>
<keyword evidence="2 6" id="KW-0547">Nucleotide-binding</keyword>
<comment type="function">
    <text evidence="6">Forms membrane-associated dynamic filaments that are essential for cell shape determination. Acts by regulating cell wall synthesis and cell elongation, and thus cell shape. A feedback loop between cell geometry and MreB localization may maintain elongated cell shape by targeting cell wall growth to regions of negative cell wall curvature.</text>
</comment>
<dbReference type="SUPFAM" id="SSF53067">
    <property type="entry name" value="Actin-like ATPase domain"/>
    <property type="match status" value="2"/>
</dbReference>
<dbReference type="Gene3D" id="3.30.420.40">
    <property type="match status" value="3"/>
</dbReference>
<evidence type="ECO:0000256" key="2">
    <source>
        <dbReference type="ARBA" id="ARBA00022741"/>
    </source>
</evidence>
<comment type="subcellular location">
    <subcellularLocation>
        <location evidence="6">Cytoplasm</location>
    </subcellularLocation>
    <text evidence="6">Membrane-associated.</text>
</comment>
<evidence type="ECO:0000256" key="5">
    <source>
        <dbReference type="ARBA" id="ARBA00023458"/>
    </source>
</evidence>
<organism evidence="7 8">
    <name type="scientific">Mobilisporobacter senegalensis</name>
    <dbReference type="NCBI Taxonomy" id="1329262"/>
    <lineage>
        <taxon>Bacteria</taxon>
        <taxon>Bacillati</taxon>
        <taxon>Bacillota</taxon>
        <taxon>Clostridia</taxon>
        <taxon>Lachnospirales</taxon>
        <taxon>Lachnospiraceae</taxon>
        <taxon>Mobilisporobacter</taxon>
    </lineage>
</organism>
<name>A0A3N1XR41_9FIRM</name>
<dbReference type="PANTHER" id="PTHR42749:SF1">
    <property type="entry name" value="CELL SHAPE-DETERMINING PROTEIN MREB"/>
    <property type="match status" value="1"/>
</dbReference>
<dbReference type="GO" id="GO:0005737">
    <property type="term" value="C:cytoplasm"/>
    <property type="evidence" value="ECO:0007669"/>
    <property type="project" value="UniProtKB-SubCell"/>
</dbReference>
<keyword evidence="4 6" id="KW-0133">Cell shape</keyword>
<dbReference type="NCBIfam" id="NF010539">
    <property type="entry name" value="PRK13927.1"/>
    <property type="match status" value="1"/>
</dbReference>
<comment type="subunit">
    <text evidence="6">Forms polymers.</text>
</comment>
<comment type="caution">
    <text evidence="6">Lacks conserved residue(s) required for the propagation of feature annotation.</text>
</comment>
<dbReference type="Pfam" id="PF06723">
    <property type="entry name" value="MreB_Mbl"/>
    <property type="match status" value="1"/>
</dbReference>
<dbReference type="AlphaFoldDB" id="A0A3N1XR41"/>
<keyword evidence="8" id="KW-1185">Reference proteome</keyword>
<evidence type="ECO:0000313" key="7">
    <source>
        <dbReference type="EMBL" id="ROR29139.1"/>
    </source>
</evidence>
<evidence type="ECO:0000256" key="4">
    <source>
        <dbReference type="ARBA" id="ARBA00022960"/>
    </source>
</evidence>
<evidence type="ECO:0000256" key="3">
    <source>
        <dbReference type="ARBA" id="ARBA00022840"/>
    </source>
</evidence>
<dbReference type="HAMAP" id="MF_02207">
    <property type="entry name" value="MreB"/>
    <property type="match status" value="1"/>
</dbReference>
<dbReference type="CDD" id="cd10225">
    <property type="entry name" value="ASKHA_NBD_MreB-like"/>
    <property type="match status" value="1"/>
</dbReference>
<dbReference type="Proteomes" id="UP000273083">
    <property type="component" value="Unassembled WGS sequence"/>
</dbReference>
<dbReference type="PANTHER" id="PTHR42749">
    <property type="entry name" value="CELL SHAPE-DETERMINING PROTEIN MREB"/>
    <property type="match status" value="1"/>
</dbReference>
<evidence type="ECO:0000256" key="6">
    <source>
        <dbReference type="HAMAP-Rule" id="MF_02207"/>
    </source>
</evidence>
<dbReference type="InterPro" id="IPR056546">
    <property type="entry name" value="MreB_MamK-like"/>
</dbReference>
<dbReference type="PRINTS" id="PR01652">
    <property type="entry name" value="SHAPEPROTEIN"/>
</dbReference>
<sequence length="344" mass="37154">MVKKALGIDLGTSTIKIYKKGEGVILDERNIIAIANKKDIIAVGNDAFDMYEKAPSNINVTYPVKSGVIADIANMQSLLNHLLRKIGQGSKISGMSYIIAVPTDITEVEKRAFYDLIANSSAKAKSILVVEKPVADALGVGLDVTNARGVMTVNIGADTTEISIISLGGIVLSKLIPVGGNKLDESIRQYVKKKYNLIIGDKTAEVIKKELANATPGDENTIKAFGRNVVRGLPSQMDISSAMVYESIKEYLYTIIDSIKIILERTPPEISSDIIDTGIYITGGSANIKNLETLINKETELPVNICKDASNSVVLGLGRIMEEASLSMLANDIRQSTYSTKTRD</sequence>
<dbReference type="EMBL" id="RJVG01000003">
    <property type="protein sequence ID" value="ROR29139.1"/>
    <property type="molecule type" value="Genomic_DNA"/>
</dbReference>
<comment type="similarity">
    <text evidence="5 6">Belongs to the FtsA/MreB family.</text>
</comment>